<evidence type="ECO:0000313" key="2">
    <source>
        <dbReference type="Proteomes" id="UP000252733"/>
    </source>
</evidence>
<dbReference type="Proteomes" id="UP000252733">
    <property type="component" value="Unassembled WGS sequence"/>
</dbReference>
<keyword evidence="2" id="KW-1185">Reference proteome</keyword>
<name>A0A2T0X5Z6_9BACT</name>
<protein>
    <submittedName>
        <fullName evidence="1">Uncharacterized protein</fullName>
    </submittedName>
</protein>
<dbReference type="EMBL" id="QPIZ01000024">
    <property type="protein sequence ID" value="RCW30022.1"/>
    <property type="molecule type" value="Genomic_DNA"/>
</dbReference>
<comment type="caution">
    <text evidence="1">The sequence shown here is derived from an EMBL/GenBank/DDBJ whole genome shotgun (WGS) entry which is preliminary data.</text>
</comment>
<evidence type="ECO:0000313" key="1">
    <source>
        <dbReference type="EMBL" id="RCW30022.1"/>
    </source>
</evidence>
<organism evidence="1 2">
    <name type="scientific">Marinilabilia salmonicolor</name>
    <dbReference type="NCBI Taxonomy" id="989"/>
    <lineage>
        <taxon>Bacteria</taxon>
        <taxon>Pseudomonadati</taxon>
        <taxon>Bacteroidota</taxon>
        <taxon>Bacteroidia</taxon>
        <taxon>Marinilabiliales</taxon>
        <taxon>Marinilabiliaceae</taxon>
        <taxon>Marinilabilia</taxon>
    </lineage>
</organism>
<reference evidence="1 2" key="1">
    <citation type="submission" date="2018-07" db="EMBL/GenBank/DDBJ databases">
        <title>Freshwater and sediment microbial communities from various areas in North America, analyzing microbe dynamics in response to fracking.</title>
        <authorList>
            <person name="Lamendella R."/>
        </authorList>
    </citation>
    <scope>NUCLEOTIDE SEQUENCE [LARGE SCALE GENOMIC DNA]</scope>
    <source>
        <strain evidence="1 2">160A</strain>
    </source>
</reference>
<proteinExistence type="predicted"/>
<sequence length="61" mass="6755">MNKAGEKVSSPIFISFFIVLFGNAPRNQKSLARINLSAGPESGRAHPLFKQQYSVNHKIDP</sequence>
<accession>A0A2T0X5Z6</accession>
<dbReference type="AlphaFoldDB" id="A0A2T0X5Z6"/>
<gene>
    <name evidence="1" type="ORF">DFO77_12434</name>
</gene>